<reference evidence="4 5" key="1">
    <citation type="journal article" date="2022" name="Nat. Plants">
        <title>Genomes of leafy and leafless Platanthera orchids illuminate the evolution of mycoheterotrophy.</title>
        <authorList>
            <person name="Li M.H."/>
            <person name="Liu K.W."/>
            <person name="Li Z."/>
            <person name="Lu H.C."/>
            <person name="Ye Q.L."/>
            <person name="Zhang D."/>
            <person name="Wang J.Y."/>
            <person name="Li Y.F."/>
            <person name="Zhong Z.M."/>
            <person name="Liu X."/>
            <person name="Yu X."/>
            <person name="Liu D.K."/>
            <person name="Tu X.D."/>
            <person name="Liu B."/>
            <person name="Hao Y."/>
            <person name="Liao X.Y."/>
            <person name="Jiang Y.T."/>
            <person name="Sun W.H."/>
            <person name="Chen J."/>
            <person name="Chen Y.Q."/>
            <person name="Ai Y."/>
            <person name="Zhai J.W."/>
            <person name="Wu S.S."/>
            <person name="Zhou Z."/>
            <person name="Hsiao Y.Y."/>
            <person name="Wu W.L."/>
            <person name="Chen Y.Y."/>
            <person name="Lin Y.F."/>
            <person name="Hsu J.L."/>
            <person name="Li C.Y."/>
            <person name="Wang Z.W."/>
            <person name="Zhao X."/>
            <person name="Zhong W.Y."/>
            <person name="Ma X.K."/>
            <person name="Ma L."/>
            <person name="Huang J."/>
            <person name="Chen G.Z."/>
            <person name="Huang M.Z."/>
            <person name="Huang L."/>
            <person name="Peng D.H."/>
            <person name="Luo Y.B."/>
            <person name="Zou S.Q."/>
            <person name="Chen S.P."/>
            <person name="Lan S."/>
            <person name="Tsai W.C."/>
            <person name="Van de Peer Y."/>
            <person name="Liu Z.J."/>
        </authorList>
    </citation>
    <scope>NUCLEOTIDE SEQUENCE [LARGE SCALE GENOMIC DNA]</scope>
    <source>
        <strain evidence="4">Lor288</strain>
    </source>
</reference>
<dbReference type="PANTHER" id="PTHR13068">
    <property type="entry name" value="CGI-12 PROTEIN-RELATED"/>
    <property type="match status" value="1"/>
</dbReference>
<keyword evidence="2" id="KW-0804">Transcription</keyword>
<dbReference type="Gene3D" id="1.25.70.10">
    <property type="entry name" value="Transcription termination factor 3, mitochondrial"/>
    <property type="match status" value="1"/>
</dbReference>
<evidence type="ECO:0000313" key="4">
    <source>
        <dbReference type="EMBL" id="KAK8970898.1"/>
    </source>
</evidence>
<organism evidence="4 5">
    <name type="scientific">Platanthera guangdongensis</name>
    <dbReference type="NCBI Taxonomy" id="2320717"/>
    <lineage>
        <taxon>Eukaryota</taxon>
        <taxon>Viridiplantae</taxon>
        <taxon>Streptophyta</taxon>
        <taxon>Embryophyta</taxon>
        <taxon>Tracheophyta</taxon>
        <taxon>Spermatophyta</taxon>
        <taxon>Magnoliopsida</taxon>
        <taxon>Liliopsida</taxon>
        <taxon>Asparagales</taxon>
        <taxon>Orchidaceae</taxon>
        <taxon>Orchidoideae</taxon>
        <taxon>Orchideae</taxon>
        <taxon>Orchidinae</taxon>
        <taxon>Platanthera</taxon>
    </lineage>
</organism>
<proteinExistence type="inferred from homology"/>
<evidence type="ECO:0000256" key="1">
    <source>
        <dbReference type="ARBA" id="ARBA00007692"/>
    </source>
</evidence>
<comment type="caution">
    <text evidence="4">The sequence shown here is derived from an EMBL/GenBank/DDBJ whole genome shotgun (WGS) entry which is preliminary data.</text>
</comment>
<dbReference type="Proteomes" id="UP001412067">
    <property type="component" value="Unassembled WGS sequence"/>
</dbReference>
<protein>
    <submittedName>
        <fullName evidence="4">Uncharacterized protein</fullName>
    </submittedName>
</protein>
<evidence type="ECO:0000313" key="5">
    <source>
        <dbReference type="Proteomes" id="UP001412067"/>
    </source>
</evidence>
<evidence type="ECO:0000256" key="2">
    <source>
        <dbReference type="ARBA" id="ARBA00022472"/>
    </source>
</evidence>
<dbReference type="EMBL" id="JBBWWR010000001">
    <property type="protein sequence ID" value="KAK8970898.1"/>
    <property type="molecule type" value="Genomic_DNA"/>
</dbReference>
<accession>A0ABR2N432</accession>
<keyword evidence="3" id="KW-0809">Transit peptide</keyword>
<name>A0ABR2N432_9ASPA</name>
<dbReference type="InterPro" id="IPR038538">
    <property type="entry name" value="MTERF_sf"/>
</dbReference>
<evidence type="ECO:0000256" key="3">
    <source>
        <dbReference type="ARBA" id="ARBA00022946"/>
    </source>
</evidence>
<dbReference type="Pfam" id="PF02536">
    <property type="entry name" value="mTERF"/>
    <property type="match status" value="1"/>
</dbReference>
<dbReference type="SMART" id="SM00733">
    <property type="entry name" value="Mterf"/>
    <property type="match status" value="5"/>
</dbReference>
<gene>
    <name evidence="4" type="ORF">KSP40_PGU006330</name>
</gene>
<sequence length="387" mass="43542">MLVRKNSSLLLGFLSGTSKISILLPPSNLLTPLRLFTSKADDPSPKTPFIVKYLVDSLGFSSPEADKCSKSLSHIKSPSNPVSVLEFFRKNGFTDADIKRILGSHSRVLCANVDSTLKPKFEVLRDLGFSDTQITKLITANPLALKYLSYCNVRPRIEFFNTFLDSKDVIVKAISKDICLLASSLEKTIKPNIAFLRECQFSFERIVLLLLKEGRVIGRALKSLKFIVKRVNELGVPHGSGMFFHTFRCLCGVSVDMFDAKIKLLGSLGFSQSELSALLKQPLVLRLSPKNLCEKVDFLVKEAGCDLSYVSRHPTIVGLSLTKRLIPRNYVMQLIMERGLLKKKIGFYYVVSISERNFLKKFIFPFQQRMPELPDVYLSASAGKFFY</sequence>
<keyword evidence="2" id="KW-0806">Transcription termination</keyword>
<comment type="similarity">
    <text evidence="1">Belongs to the mTERF family.</text>
</comment>
<dbReference type="PANTHER" id="PTHR13068:SF236">
    <property type="entry name" value="OS02G0749800 PROTEIN"/>
    <property type="match status" value="1"/>
</dbReference>
<keyword evidence="5" id="KW-1185">Reference proteome</keyword>
<keyword evidence="2" id="KW-0805">Transcription regulation</keyword>
<dbReference type="InterPro" id="IPR003690">
    <property type="entry name" value="MTERF"/>
</dbReference>